<dbReference type="Pfam" id="PF10382">
    <property type="entry name" value="ZGRF1-like_N"/>
    <property type="match status" value="1"/>
</dbReference>
<accession>A0A3M7FIU6</accession>
<proteinExistence type="predicted"/>
<feature type="compositionally biased region" description="Polar residues" evidence="1">
    <location>
        <begin position="698"/>
        <end position="720"/>
    </location>
</feature>
<feature type="compositionally biased region" description="Basic and acidic residues" evidence="1">
    <location>
        <begin position="418"/>
        <end position="438"/>
    </location>
</feature>
<feature type="region of interest" description="Disordered" evidence="1">
    <location>
        <begin position="103"/>
        <end position="130"/>
    </location>
</feature>
<dbReference type="GO" id="GO:0005634">
    <property type="term" value="C:nucleus"/>
    <property type="evidence" value="ECO:0007669"/>
    <property type="project" value="TreeGrafter"/>
</dbReference>
<gene>
    <name evidence="3" type="ORF">D0861_04742</name>
</gene>
<dbReference type="Proteomes" id="UP000268823">
    <property type="component" value="Unassembled WGS sequence"/>
</dbReference>
<evidence type="ECO:0000256" key="1">
    <source>
        <dbReference type="SAM" id="MobiDB-lite"/>
    </source>
</evidence>
<feature type="compositionally biased region" description="Polar residues" evidence="1">
    <location>
        <begin position="385"/>
        <end position="402"/>
    </location>
</feature>
<dbReference type="PANTHER" id="PTHR28535">
    <property type="entry name" value="ZINC FINGER GRF-TYPE CONTAINING 1"/>
    <property type="match status" value="1"/>
</dbReference>
<evidence type="ECO:0000313" key="3">
    <source>
        <dbReference type="EMBL" id="RMY88586.1"/>
    </source>
</evidence>
<dbReference type="VEuPathDB" id="FungiDB:BTJ68_00597"/>
<feature type="compositionally biased region" description="Polar residues" evidence="1">
    <location>
        <begin position="743"/>
        <end position="754"/>
    </location>
</feature>
<dbReference type="GO" id="GO:0006302">
    <property type="term" value="P:double-strand break repair"/>
    <property type="evidence" value="ECO:0007669"/>
    <property type="project" value="TreeGrafter"/>
</dbReference>
<dbReference type="EMBL" id="QWIR01000077">
    <property type="protein sequence ID" value="RMY88586.1"/>
    <property type="molecule type" value="Genomic_DNA"/>
</dbReference>
<comment type="caution">
    <text evidence="3">The sequence shown here is derived from an EMBL/GenBank/DDBJ whole genome shotgun (WGS) entry which is preliminary data.</text>
</comment>
<evidence type="ECO:0000259" key="2">
    <source>
        <dbReference type="Pfam" id="PF10382"/>
    </source>
</evidence>
<protein>
    <recommendedName>
        <fullName evidence="2">5'-3' DNA helicase ZGRF1-like N-terminal domain-containing protein</fullName>
    </recommendedName>
</protein>
<dbReference type="AlphaFoldDB" id="A0A3M7FIU6"/>
<feature type="domain" description="5'-3' DNA helicase ZGRF1-like N-terminal" evidence="2">
    <location>
        <begin position="23"/>
        <end position="103"/>
    </location>
</feature>
<reference evidence="3 4" key="1">
    <citation type="journal article" date="2018" name="BMC Genomics">
        <title>Genomic evidence for intraspecific hybridization in a clonal and extremely halotolerant yeast.</title>
        <authorList>
            <person name="Gostincar C."/>
            <person name="Stajich J.E."/>
            <person name="Zupancic J."/>
            <person name="Zalar P."/>
            <person name="Gunde-Cimerman N."/>
        </authorList>
    </citation>
    <scope>NUCLEOTIDE SEQUENCE [LARGE SCALE GENOMIC DNA]</scope>
    <source>
        <strain evidence="3 4">EXF-2788</strain>
    </source>
</reference>
<organism evidence="3 4">
    <name type="scientific">Hortaea werneckii</name>
    <name type="common">Black yeast</name>
    <name type="synonym">Cladosporium werneckii</name>
    <dbReference type="NCBI Taxonomy" id="91943"/>
    <lineage>
        <taxon>Eukaryota</taxon>
        <taxon>Fungi</taxon>
        <taxon>Dikarya</taxon>
        <taxon>Ascomycota</taxon>
        <taxon>Pezizomycotina</taxon>
        <taxon>Dothideomycetes</taxon>
        <taxon>Dothideomycetidae</taxon>
        <taxon>Mycosphaerellales</taxon>
        <taxon>Teratosphaeriaceae</taxon>
        <taxon>Hortaea</taxon>
    </lineage>
</organism>
<feature type="compositionally biased region" description="Basic and acidic residues" evidence="1">
    <location>
        <begin position="534"/>
        <end position="543"/>
    </location>
</feature>
<dbReference type="GO" id="GO:0035861">
    <property type="term" value="C:site of double-strand break"/>
    <property type="evidence" value="ECO:0007669"/>
    <property type="project" value="TreeGrafter"/>
</dbReference>
<feature type="compositionally biased region" description="Basic and acidic residues" evidence="1">
    <location>
        <begin position="304"/>
        <end position="314"/>
    </location>
</feature>
<feature type="compositionally biased region" description="Basic and acidic residues" evidence="1">
    <location>
        <begin position="641"/>
        <end position="651"/>
    </location>
</feature>
<evidence type="ECO:0000313" key="4">
    <source>
        <dbReference type="Proteomes" id="UP000268823"/>
    </source>
</evidence>
<dbReference type="InterPro" id="IPR052800">
    <property type="entry name" value="DNA_Repair_Helicase_ZGRF1"/>
</dbReference>
<sequence length="825" mass="90491">MTAATYRNTPSLSIPQSQDTALVLEFNCLYTHDVRRKSKRWQDGFLRYHTFNKRVMVYDVPRNFIGDTHWTASELQDGDELTLDKEGVIVQVAEAVGKTETDLTDLRKSKKKPAVEHASSPPALAPAPLTPVGARGFGSTAARAGPTQLKHRSLNALLGTPKGPIGKATLPAKSPFELRHRDLDDVENEQWEAGRPPKRQRIEKQRPSPAALGKETSLWARTNDARQKSKQPVQVQDVIDLREDEPDPFLPGFSSDALVPPSSPVREVPASKKPAASESSSPAFQKQKTPENSKRPSRQNLEPRGSRNNKEGNHVKSQGQGESDRTSAGIAIRRRGPDVGSIQAEKALEAPSPTKHAASRNSQHAEGGATLRFASSAPKKKTLLCQDQLTSKPKRISSTDTDTAGDWLLDATSDQEGEDHRPAERAKSQRQVLDERLAKIRKKELKAREKAMQDGQQDLPARPLNSTSSVSRGEVAEEAKQRTGLSSKECPQPPAQQQKSDPSRNAIEQSPISQQLQDPAEASPAPLRLQEPGRGLRQDDKGGSDYTGRSDLPEGGDMPQEQAFQQEHKKAPGRKKQGIGRKEIRESASSCYRKPDGQEQSMKAMDADTGGSPFPGRAQSLVNAEGQPAARTINDVQLPAAKEDHQFRRVVPDFNAHTGPKQRRTPGAPMRITPSPSKQDATHRQRPHSPSVVDADVSRTSPRASKLVQQRPSDANSPTTDAPAIKPPPPQQKKFIQPLPRPTRNTVRLNTSAEGTAAVMLGRPFQPPKPPVSKPESAEAGIPAGAADPWSREAFDLFEWRPPNWDEERWCFKDQGASMDGAKWP</sequence>
<feature type="region of interest" description="Disordered" evidence="1">
    <location>
        <begin position="157"/>
        <end position="786"/>
    </location>
</feature>
<dbReference type="OrthoDB" id="6513042at2759"/>
<name>A0A3M7FIU6_HORWE</name>
<dbReference type="PANTHER" id="PTHR28535:SF1">
    <property type="entry name" value="PROTEIN ZGRF1"/>
    <property type="match status" value="1"/>
</dbReference>
<feature type="compositionally biased region" description="Low complexity" evidence="1">
    <location>
        <begin position="271"/>
        <end position="283"/>
    </location>
</feature>
<dbReference type="InterPro" id="IPR018838">
    <property type="entry name" value="ZGRF1-like_N"/>
</dbReference>
<feature type="compositionally biased region" description="Polar residues" evidence="1">
    <location>
        <begin position="506"/>
        <end position="517"/>
    </location>
</feature>